<gene>
    <name evidence="2" type="ORF">SK854_22110</name>
</gene>
<reference evidence="2 3" key="2">
    <citation type="submission" date="2023-11" db="EMBL/GenBank/DDBJ databases">
        <authorList>
            <person name="Lara A.C."/>
            <person name="Chronakova A."/>
        </authorList>
    </citation>
    <scope>NUCLEOTIDE SEQUENCE [LARGE SCALE GENOMIC DNA]</scope>
    <source>
        <strain evidence="2 3">BCCO 10_0061</strain>
    </source>
</reference>
<sequence length="131" mass="14769">MTYYPDLSPYEYFESDEKMLNVGWLDADHDFPRGPVAPEFVDALLRLNEDVQNQTRGFHWCVFCKGAFEDVPKPHRPSAVTSMGSAEIHAVGADGVRYSAPTLVIHYVIEHEYQPPEAFVAAVLHTADVKM</sequence>
<proteinExistence type="predicted"/>
<dbReference type="EMBL" id="JAXAVU010000010">
    <property type="protein sequence ID" value="MDX8144823.1"/>
    <property type="molecule type" value="Genomic_DNA"/>
</dbReference>
<name>A0ABU4UZ58_9PSEU</name>
<organism evidence="2 3">
    <name type="scientific">Lentzea sokolovensis</name>
    <dbReference type="NCBI Taxonomy" id="3095429"/>
    <lineage>
        <taxon>Bacteria</taxon>
        <taxon>Bacillati</taxon>
        <taxon>Actinomycetota</taxon>
        <taxon>Actinomycetes</taxon>
        <taxon>Pseudonocardiales</taxon>
        <taxon>Pseudonocardiaceae</taxon>
        <taxon>Lentzea</taxon>
    </lineage>
</organism>
<evidence type="ECO:0000313" key="2">
    <source>
        <dbReference type="EMBL" id="MDX8144823.1"/>
    </source>
</evidence>
<evidence type="ECO:0000313" key="3">
    <source>
        <dbReference type="Proteomes" id="UP001285352"/>
    </source>
</evidence>
<comment type="caution">
    <text evidence="2">The sequence shown here is derived from an EMBL/GenBank/DDBJ whole genome shotgun (WGS) entry which is preliminary data.</text>
</comment>
<dbReference type="RefSeq" id="WP_319976988.1">
    <property type="nucleotide sequence ID" value="NZ_JAXAVU010000010.1"/>
</dbReference>
<dbReference type="Proteomes" id="UP001285352">
    <property type="component" value="Unassembled WGS sequence"/>
</dbReference>
<reference evidence="2 3" key="1">
    <citation type="submission" date="2023-11" db="EMBL/GenBank/DDBJ databases">
        <title>Lentzea sokolovensis, sp. nov., Lentzea kristufkii, sp. nov., and Lentzea miocenensis, sp. nov., rare actinobacteria from Sokolov Coal Basin, Miocene lacustrine sediment, Czech Republic.</title>
        <authorList>
            <person name="Lara A."/>
            <person name="Kotroba L."/>
            <person name="Nouioui I."/>
            <person name="Neumann-Schaal M."/>
            <person name="Mast Y."/>
            <person name="Chronakova A."/>
        </authorList>
    </citation>
    <scope>NUCLEOTIDE SEQUENCE [LARGE SCALE GENOMIC DNA]</scope>
    <source>
        <strain evidence="2 3">BCCO 10_0061</strain>
    </source>
</reference>
<protein>
    <recommendedName>
        <fullName evidence="1">DUF7919 domain-containing protein</fullName>
    </recommendedName>
</protein>
<dbReference type="Pfam" id="PF25535">
    <property type="entry name" value="DUF7919"/>
    <property type="match status" value="1"/>
</dbReference>
<accession>A0ABU4UZ58</accession>
<feature type="domain" description="DUF7919" evidence="1">
    <location>
        <begin position="2"/>
        <end position="124"/>
    </location>
</feature>
<evidence type="ECO:0000259" key="1">
    <source>
        <dbReference type="Pfam" id="PF25535"/>
    </source>
</evidence>
<keyword evidence="3" id="KW-1185">Reference proteome</keyword>
<dbReference type="InterPro" id="IPR057679">
    <property type="entry name" value="DUF7919"/>
</dbReference>